<evidence type="ECO:0008006" key="4">
    <source>
        <dbReference type="Google" id="ProtNLM"/>
    </source>
</evidence>
<dbReference type="Proteomes" id="UP000588098">
    <property type="component" value="Unassembled WGS sequence"/>
</dbReference>
<feature type="chain" id="PRO_5038843804" description="Lipoprotein" evidence="1">
    <location>
        <begin position="35"/>
        <end position="448"/>
    </location>
</feature>
<dbReference type="AlphaFoldDB" id="A0A7W9UW22"/>
<evidence type="ECO:0000256" key="1">
    <source>
        <dbReference type="SAM" id="SignalP"/>
    </source>
</evidence>
<evidence type="ECO:0000313" key="2">
    <source>
        <dbReference type="EMBL" id="MBB5933435.1"/>
    </source>
</evidence>
<keyword evidence="1" id="KW-0732">Signal</keyword>
<sequence>MAGRLRWGGRWAVSGVVAVLVALTAMLSALAAMAGWDDESEKPDPDVRSIQRLLERRAEAVRDRDKDAYLATVDRVASRHRTDQQRMFDDLAEVPLSSWQYRLVRKGGFPPVVGTGRRVAVQVELSYRIKGYDTAPVVAPQRFTLVQHGHRWYVAADEVFDGEPGAAAPVADQRDVQQLWDQGRVSVVRGRHSLVLGVGHDRRYLQDVAETADGAVPAVQRAWRGPWAGRVVVQVPSSLGDMAGLLGGSASGYRGIAAVTTGEIGGSGTVPADRVIVNPDAYDVLGDLGRRVVMTHESAHVATRAHTSPSTPLWLSEGFADWIGYRETKTYPRQVAPELTRSVESGKLPRELPGDADFGFTGDGNVLAQAYEQGWLACRMIADQWGERKLVAFYRAVGKAPDRQGAVREALRRELGISEDEFTERWRSYLKKQLGAQAEPQPRRQQVP</sequence>
<dbReference type="EMBL" id="JACHJL010000001">
    <property type="protein sequence ID" value="MBB5933435.1"/>
    <property type="molecule type" value="Genomic_DNA"/>
</dbReference>
<organism evidence="2 3">
    <name type="scientific">Streptomyces zagrosensis</name>
    <dbReference type="NCBI Taxonomy" id="1042984"/>
    <lineage>
        <taxon>Bacteria</taxon>
        <taxon>Bacillati</taxon>
        <taxon>Actinomycetota</taxon>
        <taxon>Actinomycetes</taxon>
        <taxon>Kitasatosporales</taxon>
        <taxon>Streptomycetaceae</taxon>
        <taxon>Streptomyces</taxon>
    </lineage>
</organism>
<feature type="signal peptide" evidence="1">
    <location>
        <begin position="1"/>
        <end position="34"/>
    </location>
</feature>
<gene>
    <name evidence="2" type="ORF">FHS42_000453</name>
</gene>
<accession>A0A7W9UW22</accession>
<keyword evidence="3" id="KW-1185">Reference proteome</keyword>
<evidence type="ECO:0000313" key="3">
    <source>
        <dbReference type="Proteomes" id="UP000588098"/>
    </source>
</evidence>
<proteinExistence type="predicted"/>
<name>A0A7W9UW22_9ACTN</name>
<comment type="caution">
    <text evidence="2">The sequence shown here is derived from an EMBL/GenBank/DDBJ whole genome shotgun (WGS) entry which is preliminary data.</text>
</comment>
<reference evidence="2 3" key="1">
    <citation type="submission" date="2020-08" db="EMBL/GenBank/DDBJ databases">
        <title>Genomic Encyclopedia of Type Strains, Phase III (KMG-III): the genomes of soil and plant-associated and newly described type strains.</title>
        <authorList>
            <person name="Whitman W."/>
        </authorList>
    </citation>
    <scope>NUCLEOTIDE SEQUENCE [LARGE SCALE GENOMIC DNA]</scope>
    <source>
        <strain evidence="2 3">CECT 8305</strain>
    </source>
</reference>
<protein>
    <recommendedName>
        <fullName evidence="4">Lipoprotein</fullName>
    </recommendedName>
</protein>